<name>A0ABP9V4A3_9BACT</name>
<comment type="caution">
    <text evidence="1">The sequence shown here is derived from an EMBL/GenBank/DDBJ whole genome shotgun (WGS) entry which is preliminary data.</text>
</comment>
<keyword evidence="2" id="KW-1185">Reference proteome</keyword>
<dbReference type="EMBL" id="BAABRL010000016">
    <property type="protein sequence ID" value="GAA5497504.1"/>
    <property type="molecule type" value="Genomic_DNA"/>
</dbReference>
<organism evidence="1 2">
    <name type="scientific">Rubritalea halochordaticola</name>
    <dbReference type="NCBI Taxonomy" id="714537"/>
    <lineage>
        <taxon>Bacteria</taxon>
        <taxon>Pseudomonadati</taxon>
        <taxon>Verrucomicrobiota</taxon>
        <taxon>Verrucomicrobiia</taxon>
        <taxon>Verrucomicrobiales</taxon>
        <taxon>Rubritaleaceae</taxon>
        <taxon>Rubritalea</taxon>
    </lineage>
</organism>
<protein>
    <recommendedName>
        <fullName evidence="3">DUF3108 domain-containing protein</fullName>
    </recommendedName>
</protein>
<reference evidence="1 2" key="1">
    <citation type="submission" date="2024-02" db="EMBL/GenBank/DDBJ databases">
        <title>Rubritalea halochordaticola NBRC 107102.</title>
        <authorList>
            <person name="Ichikawa N."/>
            <person name="Katano-Makiyama Y."/>
            <person name="Hidaka K."/>
        </authorList>
    </citation>
    <scope>NUCLEOTIDE SEQUENCE [LARGE SCALE GENOMIC DNA]</scope>
    <source>
        <strain evidence="1 2">NBRC 107102</strain>
    </source>
</reference>
<accession>A0ABP9V4A3</accession>
<gene>
    <name evidence="1" type="ORF">Rhal01_03700</name>
</gene>
<evidence type="ECO:0000313" key="1">
    <source>
        <dbReference type="EMBL" id="GAA5497504.1"/>
    </source>
</evidence>
<evidence type="ECO:0000313" key="2">
    <source>
        <dbReference type="Proteomes" id="UP001424741"/>
    </source>
</evidence>
<proteinExistence type="predicted"/>
<sequence length="314" mass="36217">MGMMKFVGCLLVWVMALLPVGAEVEHFALRAKHVQKDHGKYAYEIREVDGGLLIELRLGEVRGSLDTRQVELAPKESLADPIKTGMKGDGSELRLQFRYGDPFGGGEHGEFFVYFHVEKGFSVERNVDGQTKIQRVEADKKDDAAQAELLKAMLEKYYLPAYRYALGKDKWDLRREGNKIVVEAKFEVSWHRWVSPVVQNEEVKPHKLKYRAELEFLPEMSDAAYRELVLEHVQKEIKAYREMRFNPKGSKVISSERHAEIHANPLPKYWSMGRTPVVLRTNAKFFMGFVDDENYREVLFMLEELGTGMSPFLP</sequence>
<evidence type="ECO:0008006" key="3">
    <source>
        <dbReference type="Google" id="ProtNLM"/>
    </source>
</evidence>
<dbReference type="Proteomes" id="UP001424741">
    <property type="component" value="Unassembled WGS sequence"/>
</dbReference>